<keyword evidence="1" id="KW-0812">Transmembrane</keyword>
<evidence type="ECO:0008006" key="4">
    <source>
        <dbReference type="Google" id="ProtNLM"/>
    </source>
</evidence>
<dbReference type="Proteomes" id="UP001062263">
    <property type="component" value="Chromosome"/>
</dbReference>
<dbReference type="EMBL" id="AP025943">
    <property type="protein sequence ID" value="BDL44002.1"/>
    <property type="molecule type" value="Genomic_DNA"/>
</dbReference>
<feature type="transmembrane region" description="Helical" evidence="1">
    <location>
        <begin position="16"/>
        <end position="34"/>
    </location>
</feature>
<organism evidence="2 3">
    <name type="scientific">Akkermansia biwaensis</name>
    <dbReference type="NCBI Taxonomy" id="2946555"/>
    <lineage>
        <taxon>Bacteria</taxon>
        <taxon>Pseudomonadati</taxon>
        <taxon>Verrucomicrobiota</taxon>
        <taxon>Verrucomicrobiia</taxon>
        <taxon>Verrucomicrobiales</taxon>
        <taxon>Akkermansiaceae</taxon>
        <taxon>Akkermansia</taxon>
    </lineage>
</organism>
<name>A0ABM7ZGZ9_9BACT</name>
<proteinExistence type="predicted"/>
<feature type="transmembrane region" description="Helical" evidence="1">
    <location>
        <begin position="86"/>
        <end position="104"/>
    </location>
</feature>
<feature type="transmembrane region" description="Helical" evidence="1">
    <location>
        <begin position="116"/>
        <end position="136"/>
    </location>
</feature>
<evidence type="ECO:0000256" key="1">
    <source>
        <dbReference type="SAM" id="Phobius"/>
    </source>
</evidence>
<accession>A0ABM7ZGZ9</accession>
<feature type="transmembrane region" description="Helical" evidence="1">
    <location>
        <begin position="157"/>
        <end position="176"/>
    </location>
</feature>
<evidence type="ECO:0000313" key="2">
    <source>
        <dbReference type="EMBL" id="BDL44002.1"/>
    </source>
</evidence>
<keyword evidence="1" id="KW-1133">Transmembrane helix</keyword>
<keyword evidence="3" id="KW-1185">Reference proteome</keyword>
<feature type="transmembrane region" description="Helical" evidence="1">
    <location>
        <begin position="182"/>
        <end position="206"/>
    </location>
</feature>
<evidence type="ECO:0000313" key="3">
    <source>
        <dbReference type="Proteomes" id="UP001062263"/>
    </source>
</evidence>
<keyword evidence="1" id="KW-0472">Membrane</keyword>
<dbReference type="RefSeq" id="WP_067570184.1">
    <property type="nucleotide sequence ID" value="NZ_AP025943.1"/>
</dbReference>
<protein>
    <recommendedName>
        <fullName evidence="4">DUF4013 domain-containing protein</fullName>
    </recommendedName>
</protein>
<gene>
    <name evidence="2" type="ORF">Abiwalacus_15760</name>
</gene>
<sequence>MSNYLSSLGYPFRERPMVFVFSVLIVWAMYLALWAPVLGWIANFCFLGPFMCAFCMKMVRQSAMGDEGICHFPELEGWFESLFLPYVRTLVCAVIAFLPLSIYLNVVDWEPDALPGWFFMIAGIIYFPGIFMRTALMDSFDGLSPSGWWDLVRKAPMTYLGLVLGVLAGAVIVAYLPSGILMTFFSLAVMLYITCVLMNAFGLFLLKHEFAEEEDDDGFSISSMD</sequence>
<reference evidence="2" key="1">
    <citation type="submission" date="2022-06" db="EMBL/GenBank/DDBJ databases">
        <title>Akkermansia biwalacus sp. nov., an anaerobic mucin-degrading bacterium isolated from human intestine.</title>
        <authorList>
            <person name="Kobayashi Y."/>
            <person name="Inoue S."/>
            <person name="Kawahara T."/>
            <person name="Kohda N."/>
        </authorList>
    </citation>
    <scope>NUCLEOTIDE SEQUENCE</scope>
    <source>
        <strain evidence="2">WON2089</strain>
    </source>
</reference>